<proteinExistence type="predicted"/>
<gene>
    <name evidence="2" type="ORF">QYE76_017266</name>
</gene>
<evidence type="ECO:0000256" key="1">
    <source>
        <dbReference type="SAM" id="MobiDB-lite"/>
    </source>
</evidence>
<feature type="region of interest" description="Disordered" evidence="1">
    <location>
        <begin position="1"/>
        <end position="56"/>
    </location>
</feature>
<dbReference type="EMBL" id="JAUUTY010000392">
    <property type="protein sequence ID" value="KAK1601593.1"/>
    <property type="molecule type" value="Genomic_DNA"/>
</dbReference>
<dbReference type="AlphaFoldDB" id="A0AAD8VDW7"/>
<dbReference type="Proteomes" id="UP001231189">
    <property type="component" value="Unassembled WGS sequence"/>
</dbReference>
<protein>
    <submittedName>
        <fullName evidence="2">Uncharacterized protein</fullName>
    </submittedName>
</protein>
<feature type="compositionally biased region" description="Polar residues" evidence="1">
    <location>
        <begin position="34"/>
        <end position="49"/>
    </location>
</feature>
<dbReference type="PANTHER" id="PTHR47150">
    <property type="entry name" value="OS12G0169200 PROTEIN"/>
    <property type="match status" value="1"/>
</dbReference>
<feature type="compositionally biased region" description="Low complexity" evidence="1">
    <location>
        <begin position="119"/>
        <end position="129"/>
    </location>
</feature>
<dbReference type="InterPro" id="IPR006912">
    <property type="entry name" value="Harbinger_derived_prot"/>
</dbReference>
<comment type="caution">
    <text evidence="2">The sequence shown here is derived from an EMBL/GenBank/DDBJ whole genome shotgun (WGS) entry which is preliminary data.</text>
</comment>
<reference evidence="2" key="1">
    <citation type="submission" date="2023-07" db="EMBL/GenBank/DDBJ databases">
        <title>A chromosome-level genome assembly of Lolium multiflorum.</title>
        <authorList>
            <person name="Chen Y."/>
            <person name="Copetti D."/>
            <person name="Kolliker R."/>
            <person name="Studer B."/>
        </authorList>
    </citation>
    <scope>NUCLEOTIDE SEQUENCE</scope>
    <source>
        <strain evidence="2">02402/16</strain>
        <tissue evidence="2">Leaf</tissue>
    </source>
</reference>
<feature type="compositionally biased region" description="Basic and acidic residues" evidence="1">
    <location>
        <begin position="8"/>
        <end position="20"/>
    </location>
</feature>
<accession>A0AAD8VDW7</accession>
<evidence type="ECO:0000313" key="3">
    <source>
        <dbReference type="Proteomes" id="UP001231189"/>
    </source>
</evidence>
<dbReference type="Pfam" id="PF04827">
    <property type="entry name" value="Plant_tran"/>
    <property type="match status" value="1"/>
</dbReference>
<name>A0AAD8VDW7_LOLMU</name>
<keyword evidence="3" id="KW-1185">Reference proteome</keyword>
<sequence>MRRRDRVHHFERERHHRDAFNKGATPAGDAVTGTGHNHVQLSRRSNPDQNYGHHHGRVAYGGEVRAEIVDSDDESDRSAHTLATTAASMIHEFTSNRGRSTVAREGRSKTCRATEWQGRPASTRTTSTSPIRSPVFERLMQGKAPRVSYEINGNAYDKPYYLADGIYPDWAILVKTVRNPNSEKTRRFAKMQEACRKDVERGFGVLQARWAIVRHPARTWSLKTMHEVMTCCVIMHNMIVENERPDGRNEHHWEF</sequence>
<feature type="region of interest" description="Disordered" evidence="1">
    <location>
        <begin position="97"/>
        <end position="129"/>
    </location>
</feature>
<dbReference type="PANTHER" id="PTHR47150:SF5">
    <property type="entry name" value="OS07G0546750 PROTEIN"/>
    <property type="match status" value="1"/>
</dbReference>
<evidence type="ECO:0000313" key="2">
    <source>
        <dbReference type="EMBL" id="KAK1601593.1"/>
    </source>
</evidence>
<organism evidence="2 3">
    <name type="scientific">Lolium multiflorum</name>
    <name type="common">Italian ryegrass</name>
    <name type="synonym">Lolium perenne subsp. multiflorum</name>
    <dbReference type="NCBI Taxonomy" id="4521"/>
    <lineage>
        <taxon>Eukaryota</taxon>
        <taxon>Viridiplantae</taxon>
        <taxon>Streptophyta</taxon>
        <taxon>Embryophyta</taxon>
        <taxon>Tracheophyta</taxon>
        <taxon>Spermatophyta</taxon>
        <taxon>Magnoliopsida</taxon>
        <taxon>Liliopsida</taxon>
        <taxon>Poales</taxon>
        <taxon>Poaceae</taxon>
        <taxon>BOP clade</taxon>
        <taxon>Pooideae</taxon>
        <taxon>Poodae</taxon>
        <taxon>Poeae</taxon>
        <taxon>Poeae Chloroplast Group 2 (Poeae type)</taxon>
        <taxon>Loliodinae</taxon>
        <taxon>Loliinae</taxon>
        <taxon>Lolium</taxon>
    </lineage>
</organism>